<dbReference type="InterPro" id="IPR016167">
    <property type="entry name" value="FAD-bd_PCMH_sub1"/>
</dbReference>
<feature type="domain" description="FAD-binding PCMH-type" evidence="4">
    <location>
        <begin position="31"/>
        <end position="199"/>
    </location>
</feature>
<dbReference type="PROSITE" id="PS51387">
    <property type="entry name" value="FAD_PCMH"/>
    <property type="match status" value="1"/>
</dbReference>
<gene>
    <name evidence="5" type="ORF">FCN80_09980</name>
</gene>
<dbReference type="EMBL" id="SZPQ01000011">
    <property type="protein sequence ID" value="TKI06566.1"/>
    <property type="molecule type" value="Genomic_DNA"/>
</dbReference>
<dbReference type="InterPro" id="IPR007173">
    <property type="entry name" value="ALO_C"/>
</dbReference>
<evidence type="ECO:0000256" key="2">
    <source>
        <dbReference type="ARBA" id="ARBA00022827"/>
    </source>
</evidence>
<dbReference type="Gene3D" id="3.30.465.10">
    <property type="match status" value="1"/>
</dbReference>
<keyword evidence="2" id="KW-0274">FAD</keyword>
<evidence type="ECO:0000256" key="3">
    <source>
        <dbReference type="ARBA" id="ARBA00023002"/>
    </source>
</evidence>
<dbReference type="PANTHER" id="PTHR43762:SF1">
    <property type="entry name" value="D-ARABINONO-1,4-LACTONE OXIDASE"/>
    <property type="match status" value="1"/>
</dbReference>
<dbReference type="PANTHER" id="PTHR43762">
    <property type="entry name" value="L-GULONOLACTONE OXIDASE"/>
    <property type="match status" value="1"/>
</dbReference>
<accession>A0ABY2SMI7</accession>
<evidence type="ECO:0000259" key="4">
    <source>
        <dbReference type="PROSITE" id="PS51387"/>
    </source>
</evidence>
<proteinExistence type="predicted"/>
<dbReference type="Pfam" id="PF04030">
    <property type="entry name" value="ALO"/>
    <property type="match status" value="1"/>
</dbReference>
<dbReference type="Gene3D" id="1.10.45.10">
    <property type="entry name" value="Vanillyl-alcohol Oxidase, Chain A, domain 4"/>
    <property type="match status" value="1"/>
</dbReference>
<evidence type="ECO:0000256" key="1">
    <source>
        <dbReference type="ARBA" id="ARBA00022630"/>
    </source>
</evidence>
<keyword evidence="3" id="KW-0560">Oxidoreductase</keyword>
<dbReference type="PIRSF" id="PIRSF000136">
    <property type="entry name" value="LGO_GLO"/>
    <property type="match status" value="1"/>
</dbReference>
<name>A0ABY2SMI7_9HYPH</name>
<reference evidence="5 6" key="1">
    <citation type="submission" date="2019-04" db="EMBL/GenBank/DDBJ databases">
        <authorList>
            <person name="Li M."/>
            <person name="Gao C."/>
        </authorList>
    </citation>
    <scope>NUCLEOTIDE SEQUENCE [LARGE SCALE GENOMIC DNA]</scope>
    <source>
        <strain evidence="5 6">BGMRC 2031</strain>
    </source>
</reference>
<dbReference type="InterPro" id="IPR016166">
    <property type="entry name" value="FAD-bd_PCMH"/>
</dbReference>
<dbReference type="Gene3D" id="3.30.43.10">
    <property type="entry name" value="Uridine Diphospho-n-acetylenolpyruvylglucosamine Reductase, domain 2"/>
    <property type="match status" value="1"/>
</dbReference>
<evidence type="ECO:0000313" key="6">
    <source>
        <dbReference type="Proteomes" id="UP000305202"/>
    </source>
</evidence>
<dbReference type="InterPro" id="IPR010031">
    <property type="entry name" value="FAD_lactone_oxidase-like"/>
</dbReference>
<keyword evidence="6" id="KW-1185">Reference proteome</keyword>
<dbReference type="Gene3D" id="3.30.70.2520">
    <property type="match status" value="1"/>
</dbReference>
<keyword evidence="1" id="KW-0285">Flavoprotein</keyword>
<protein>
    <submittedName>
        <fullName evidence="5">FAD-binding protein</fullName>
    </submittedName>
</protein>
<organism evidence="5 6">
    <name type="scientific">Martelella alba</name>
    <dbReference type="NCBI Taxonomy" id="2590451"/>
    <lineage>
        <taxon>Bacteria</taxon>
        <taxon>Pseudomonadati</taxon>
        <taxon>Pseudomonadota</taxon>
        <taxon>Alphaproteobacteria</taxon>
        <taxon>Hyphomicrobiales</taxon>
        <taxon>Aurantimonadaceae</taxon>
        <taxon>Martelella</taxon>
    </lineage>
</organism>
<dbReference type="InterPro" id="IPR006094">
    <property type="entry name" value="Oxid_FAD_bind_N"/>
</dbReference>
<sequence length="466" mass="52542">MRLERQRIHYPHRYPQLPARDEQIWNWAQNEALGAKAALRRPENETQLREMVAQAAGRVRIVGTRLSAGDLLRLDQPGDILLDPSALSGLLRVTDQTATFAAATPLHDVFRILTGMGRMLPCSPGVIDLQTLAGAIATGTHGQGLDQSSLADEIVRLRLILANGEAVDMQPGDPVFGAAQLSLGALGVVSEITLRTQPLRTYTCQKSARNADNLSTALYEWNHGFPFSKAWWFPAEKQVHVWCAKEADDDEARRYRENGRQPLSRSHRNDSLNDTVDRLLGHMRHDTQIKEREGKPYQTVNRFKDFADVTGDINQLFCRGIATPQINIEIGVPLESAGDVITDLTRWHAESRPHMHYPIILRCTGPSAAWLSPAQGRATCFFGFVVYYAQDGSLSPEGVNFINAAEKRLARYGGRPHWGKYYDRDLYRWPQLYPYWARFREVRAALDPAGKFTNRLISELFDQQQT</sequence>
<evidence type="ECO:0000313" key="5">
    <source>
        <dbReference type="EMBL" id="TKI06566.1"/>
    </source>
</evidence>
<dbReference type="Pfam" id="PF01565">
    <property type="entry name" value="FAD_binding_4"/>
    <property type="match status" value="1"/>
</dbReference>
<dbReference type="SUPFAM" id="SSF56176">
    <property type="entry name" value="FAD-binding/transporter-associated domain-like"/>
    <property type="match status" value="1"/>
</dbReference>
<dbReference type="InterPro" id="IPR016171">
    <property type="entry name" value="Vanillyl_alc_oxidase_C-sub2"/>
</dbReference>
<dbReference type="InterPro" id="IPR036318">
    <property type="entry name" value="FAD-bd_PCMH-like_sf"/>
</dbReference>
<dbReference type="Proteomes" id="UP000305202">
    <property type="component" value="Unassembled WGS sequence"/>
</dbReference>
<comment type="caution">
    <text evidence="5">The sequence shown here is derived from an EMBL/GenBank/DDBJ whole genome shotgun (WGS) entry which is preliminary data.</text>
</comment>
<dbReference type="InterPro" id="IPR016169">
    <property type="entry name" value="FAD-bd_PCMH_sub2"/>
</dbReference>